<sequence length="461" mass="51402">MTPPHSLPSCRLDVTDSSSLIAIQPVSACFSHRSIIMEISTLATSGSMLMPKKRLLDLPNELIRCIVDSVALLRRDRYDGARDTRTLSNLSQTCQIFHLLCNSQLFSNINLDESKDAAGLLIRSLIETPELGVHVQHLTLRVIWESAEQCERGLRKRLTPTQSNATGHPGTLPNLRHLELEDPAVYFMNIPEVPRIFTGLLALPPLTSILTRYDNDRWGGLAQVAAAGPFALEHIRFHETAIRGPDLCRLLQLCPGLRVLEIEIDYHFFAPCFQQTTHPGITTHLSTTLSTLCPRLQRLTLLHGDLSALRTPDEPCLTCLTDLEDLTVLETELPTIFRSSEDMANADITARLPPKLTQLTLHDIWYSDPRYCLYSLAPGSRPWIHERLDASTEPLTVMLLRLASSCLAGQLPGLRKVAVKTPTYEHDRGNTSDEISKAFAKTGVLFELISAHSTFPCPLTR</sequence>
<dbReference type="InterPro" id="IPR032675">
    <property type="entry name" value="LRR_dom_sf"/>
</dbReference>
<keyword evidence="2" id="KW-1185">Reference proteome</keyword>
<name>A0A9Q8WEJ6_9PEZI</name>
<accession>A0A9Q8WEJ6</accession>
<dbReference type="GeneID" id="73339829"/>
<dbReference type="Proteomes" id="UP000830671">
    <property type="component" value="Chromosome 3"/>
</dbReference>
<organism evidence="1 2">
    <name type="scientific">Colletotrichum lupini</name>
    <dbReference type="NCBI Taxonomy" id="145971"/>
    <lineage>
        <taxon>Eukaryota</taxon>
        <taxon>Fungi</taxon>
        <taxon>Dikarya</taxon>
        <taxon>Ascomycota</taxon>
        <taxon>Pezizomycotina</taxon>
        <taxon>Sordariomycetes</taxon>
        <taxon>Hypocreomycetidae</taxon>
        <taxon>Glomerellales</taxon>
        <taxon>Glomerellaceae</taxon>
        <taxon>Colletotrichum</taxon>
        <taxon>Colletotrichum acutatum species complex</taxon>
    </lineage>
</organism>
<dbReference type="RefSeq" id="XP_049141962.1">
    <property type="nucleotide sequence ID" value="XM_049284819.1"/>
</dbReference>
<dbReference type="AlphaFoldDB" id="A0A9Q8WEJ6"/>
<dbReference type="EMBL" id="CP019475">
    <property type="protein sequence ID" value="UQC80331.1"/>
    <property type="molecule type" value="Genomic_DNA"/>
</dbReference>
<gene>
    <name evidence="1" type="ORF">CLUP02_05814</name>
</gene>
<protein>
    <submittedName>
        <fullName evidence="1">Uncharacterized protein</fullName>
    </submittedName>
</protein>
<proteinExistence type="predicted"/>
<evidence type="ECO:0000313" key="1">
    <source>
        <dbReference type="EMBL" id="UQC80331.1"/>
    </source>
</evidence>
<reference evidence="1" key="1">
    <citation type="journal article" date="2021" name="Mol. Plant Microbe Interact.">
        <title>Complete Genome Sequence of the Plant-Pathogenic Fungus Colletotrichum lupini.</title>
        <authorList>
            <person name="Baroncelli R."/>
            <person name="Pensec F."/>
            <person name="Da Lio D."/>
            <person name="Boufleur T."/>
            <person name="Vicente I."/>
            <person name="Sarrocco S."/>
            <person name="Picot A."/>
            <person name="Baraldi E."/>
            <person name="Sukno S."/>
            <person name="Thon M."/>
            <person name="Le Floch G."/>
        </authorList>
    </citation>
    <scope>NUCLEOTIDE SEQUENCE</scope>
    <source>
        <strain evidence="1">IMI 504893</strain>
    </source>
</reference>
<evidence type="ECO:0000313" key="2">
    <source>
        <dbReference type="Proteomes" id="UP000830671"/>
    </source>
</evidence>
<dbReference type="KEGG" id="clup:CLUP02_05814"/>
<dbReference type="Gene3D" id="3.80.10.10">
    <property type="entry name" value="Ribonuclease Inhibitor"/>
    <property type="match status" value="1"/>
</dbReference>